<evidence type="ECO:0008006" key="3">
    <source>
        <dbReference type="Google" id="ProtNLM"/>
    </source>
</evidence>
<evidence type="ECO:0000313" key="2">
    <source>
        <dbReference type="Proteomes" id="UP000503640"/>
    </source>
</evidence>
<accession>A0A7I9VGW2</accession>
<evidence type="ECO:0000313" key="1">
    <source>
        <dbReference type="EMBL" id="GEJ55633.1"/>
    </source>
</evidence>
<dbReference type="PROSITE" id="PS51257">
    <property type="entry name" value="PROKAR_LIPOPROTEIN"/>
    <property type="match status" value="1"/>
</dbReference>
<sequence length="223" mass="22623">MIRRTLPLLAALGLAAGVAGCGRDNRGSVAMTAMCFPSTPDSTTGACSLQATCTAVLANGALWVNLGTTGGTLEYPIQIDNERPNNADVPSGRTNTAYAIIERFDMKYQATGFTLPSAFASQTVTVPASGTTVAEVQLIPAATGVALAAVLPAGPTDVLVEVSAHGRYGDDSPFDTAPYQVPVSVTVGPPGPLITCTNSSGIVSIRPACPQQGQTSVLGACLP</sequence>
<dbReference type="AlphaFoldDB" id="A0A7I9VGW2"/>
<dbReference type="EMBL" id="BJTG01000001">
    <property type="protein sequence ID" value="GEJ55633.1"/>
    <property type="molecule type" value="Genomic_DNA"/>
</dbReference>
<comment type="caution">
    <text evidence="1">The sequence shown here is derived from an EMBL/GenBank/DDBJ whole genome shotgun (WGS) entry which is preliminary data.</text>
</comment>
<gene>
    <name evidence="1" type="ORF">AMYX_03740</name>
</gene>
<dbReference type="RefSeq" id="WP_176062418.1">
    <property type="nucleotide sequence ID" value="NZ_BJTG01000001.1"/>
</dbReference>
<reference evidence="2" key="1">
    <citation type="journal article" date="2020" name="Appl. Environ. Microbiol.">
        <title>Diazotrophic Anaeromyxobacter Isolates from Soils.</title>
        <authorList>
            <person name="Masuda Y."/>
            <person name="Yamanaka H."/>
            <person name="Xu Z.X."/>
            <person name="Shiratori Y."/>
            <person name="Aono T."/>
            <person name="Amachi S."/>
            <person name="Senoo K."/>
            <person name="Itoh H."/>
        </authorList>
    </citation>
    <scope>NUCLEOTIDE SEQUENCE [LARGE SCALE GENOMIC DNA]</scope>
    <source>
        <strain evidence="2">R267</strain>
    </source>
</reference>
<organism evidence="1 2">
    <name type="scientific">Anaeromyxobacter diazotrophicus</name>
    <dbReference type="NCBI Taxonomy" id="2590199"/>
    <lineage>
        <taxon>Bacteria</taxon>
        <taxon>Pseudomonadati</taxon>
        <taxon>Myxococcota</taxon>
        <taxon>Myxococcia</taxon>
        <taxon>Myxococcales</taxon>
        <taxon>Cystobacterineae</taxon>
        <taxon>Anaeromyxobacteraceae</taxon>
        <taxon>Anaeromyxobacter</taxon>
    </lineage>
</organism>
<dbReference type="Proteomes" id="UP000503640">
    <property type="component" value="Unassembled WGS sequence"/>
</dbReference>
<name>A0A7I9VGW2_9BACT</name>
<keyword evidence="2" id="KW-1185">Reference proteome</keyword>
<protein>
    <recommendedName>
        <fullName evidence="3">Lipoprotein</fullName>
    </recommendedName>
</protein>
<proteinExistence type="predicted"/>